<evidence type="ECO:0000313" key="1">
    <source>
        <dbReference type="EMBL" id="CAF2042814.1"/>
    </source>
</evidence>
<accession>A0A816P134</accession>
<reference evidence="1" key="1">
    <citation type="submission" date="2021-01" db="EMBL/GenBank/DDBJ databases">
        <authorList>
            <consortium name="Genoscope - CEA"/>
            <person name="William W."/>
        </authorList>
    </citation>
    <scope>NUCLEOTIDE SEQUENCE</scope>
</reference>
<dbReference type="Proteomes" id="UP001295469">
    <property type="component" value="Chromosome A09"/>
</dbReference>
<proteinExistence type="predicted"/>
<protein>
    <submittedName>
        <fullName evidence="1">(rape) hypothetical protein</fullName>
    </submittedName>
</protein>
<gene>
    <name evidence="1" type="ORF">DARMORV10_A09P27560.1</name>
</gene>
<organism evidence="1">
    <name type="scientific">Brassica napus</name>
    <name type="common">Rape</name>
    <dbReference type="NCBI Taxonomy" id="3708"/>
    <lineage>
        <taxon>Eukaryota</taxon>
        <taxon>Viridiplantae</taxon>
        <taxon>Streptophyta</taxon>
        <taxon>Embryophyta</taxon>
        <taxon>Tracheophyta</taxon>
        <taxon>Spermatophyta</taxon>
        <taxon>Magnoliopsida</taxon>
        <taxon>eudicotyledons</taxon>
        <taxon>Gunneridae</taxon>
        <taxon>Pentapetalae</taxon>
        <taxon>rosids</taxon>
        <taxon>malvids</taxon>
        <taxon>Brassicales</taxon>
        <taxon>Brassicaceae</taxon>
        <taxon>Brassiceae</taxon>
        <taxon>Brassica</taxon>
    </lineage>
</organism>
<name>A0A816P134_BRANA</name>
<sequence length="41" mass="4729">MFRIKPFRRAHPCGLHQAPDPPKRKVDLSNGDFLCFCKTCP</sequence>
<dbReference type="AlphaFoldDB" id="A0A816P134"/>
<dbReference type="EMBL" id="HG994363">
    <property type="protein sequence ID" value="CAF2042814.1"/>
    <property type="molecule type" value="Genomic_DNA"/>
</dbReference>